<protein>
    <submittedName>
        <fullName evidence="4">ECM11 domain-containing protein</fullName>
    </submittedName>
</protein>
<evidence type="ECO:0000256" key="2">
    <source>
        <dbReference type="SAM" id="MobiDB-lite"/>
    </source>
</evidence>
<dbReference type="Proteomes" id="UP000492821">
    <property type="component" value="Unassembled WGS sequence"/>
</dbReference>
<feature type="compositionally biased region" description="Polar residues" evidence="2">
    <location>
        <begin position="114"/>
        <end position="123"/>
    </location>
</feature>
<reference evidence="3" key="1">
    <citation type="journal article" date="2013" name="Genetics">
        <title>The draft genome and transcriptome of Panagrellus redivivus are shaped by the harsh demands of a free-living lifestyle.</title>
        <authorList>
            <person name="Srinivasan J."/>
            <person name="Dillman A.R."/>
            <person name="Macchietto M.G."/>
            <person name="Heikkinen L."/>
            <person name="Lakso M."/>
            <person name="Fracchia K.M."/>
            <person name="Antoshechkin I."/>
            <person name="Mortazavi A."/>
            <person name="Wong G."/>
            <person name="Sternberg P.W."/>
        </authorList>
    </citation>
    <scope>NUCLEOTIDE SEQUENCE [LARGE SCALE GENOMIC DNA]</scope>
    <source>
        <strain evidence="3">MT8872</strain>
    </source>
</reference>
<evidence type="ECO:0000313" key="4">
    <source>
        <dbReference type="WBParaSite" id="Pan_g8068.t1"/>
    </source>
</evidence>
<evidence type="ECO:0000313" key="3">
    <source>
        <dbReference type="Proteomes" id="UP000492821"/>
    </source>
</evidence>
<dbReference type="WBParaSite" id="Pan_g8068.t1">
    <property type="protein sequence ID" value="Pan_g8068.t1"/>
    <property type="gene ID" value="Pan_g8068"/>
</dbReference>
<sequence>MSDECPTPKSRRLRTFSKGRPKTVNRGIERASKVADTPEDPIHSQHLSAADTFEDEVRVEMPTKSTETQLHRHHHDDTTTRNNPFEDTIYRNSDTAEASSDDSDQHPSHLAPTKTPQQPSNVSHRSRVVRDKINAITENHGKDFDPVKYPRILTPNNGRLSIVEESSLRPSSSGSNLIASSLDSAPAASTSKLTPQKLFDEYCAYQKLYIHAKSSWFEESAKWCTLSGQAEKAQTYRSKIKELHNDGINRQKIVEVWCQKFSKFNILLVLGKIEGMQEEIADIIIERKQLRQKIRVLKLKKNGQTSVK</sequence>
<reference evidence="4" key="2">
    <citation type="submission" date="2020-10" db="UniProtKB">
        <authorList>
            <consortium name="WormBaseParasite"/>
        </authorList>
    </citation>
    <scope>IDENTIFICATION</scope>
</reference>
<keyword evidence="1" id="KW-0175">Coiled coil</keyword>
<keyword evidence="3" id="KW-1185">Reference proteome</keyword>
<feature type="coiled-coil region" evidence="1">
    <location>
        <begin position="273"/>
        <end position="300"/>
    </location>
</feature>
<proteinExistence type="predicted"/>
<accession>A0A7E5A0Y2</accession>
<dbReference type="AlphaFoldDB" id="A0A7E5A0Y2"/>
<organism evidence="3 4">
    <name type="scientific">Panagrellus redivivus</name>
    <name type="common">Microworm</name>
    <dbReference type="NCBI Taxonomy" id="6233"/>
    <lineage>
        <taxon>Eukaryota</taxon>
        <taxon>Metazoa</taxon>
        <taxon>Ecdysozoa</taxon>
        <taxon>Nematoda</taxon>
        <taxon>Chromadorea</taxon>
        <taxon>Rhabditida</taxon>
        <taxon>Tylenchina</taxon>
        <taxon>Panagrolaimomorpha</taxon>
        <taxon>Panagrolaimoidea</taxon>
        <taxon>Panagrolaimidae</taxon>
        <taxon>Panagrellus</taxon>
    </lineage>
</organism>
<feature type="region of interest" description="Disordered" evidence="2">
    <location>
        <begin position="1"/>
        <end position="127"/>
    </location>
</feature>
<feature type="compositionally biased region" description="Basic residues" evidence="2">
    <location>
        <begin position="9"/>
        <end position="23"/>
    </location>
</feature>
<evidence type="ECO:0000256" key="1">
    <source>
        <dbReference type="SAM" id="Coils"/>
    </source>
</evidence>
<name>A0A7E5A0Y2_PANRE</name>